<keyword evidence="3" id="KW-1185">Reference proteome</keyword>
<gene>
    <name evidence="2" type="ordered locus">SCAB_50731</name>
</gene>
<evidence type="ECO:0000313" key="3">
    <source>
        <dbReference type="Proteomes" id="UP000001444"/>
    </source>
</evidence>
<dbReference type="Proteomes" id="UP000001444">
    <property type="component" value="Chromosome"/>
</dbReference>
<evidence type="ECO:0000256" key="1">
    <source>
        <dbReference type="SAM" id="MobiDB-lite"/>
    </source>
</evidence>
<protein>
    <submittedName>
        <fullName evidence="2">Uncharacterized protein</fullName>
    </submittedName>
</protein>
<sequence length="89" mass="9479">MSRGLSGFTPQTDAIHRRTFHHGDMSAATFIPASASGRPGPPSGATGLDDHHNRHRLADALRAVKVFASAAFGVIVLGEYAEEAGIRRR</sequence>
<dbReference type="AlphaFoldDB" id="C9YTG8"/>
<evidence type="ECO:0000313" key="2">
    <source>
        <dbReference type="EMBL" id="CBG72117.1"/>
    </source>
</evidence>
<dbReference type="eggNOG" id="ENOG5031WV0">
    <property type="taxonomic scope" value="Bacteria"/>
</dbReference>
<dbReference type="KEGG" id="scb:SCAB_50731"/>
<organism evidence="2 3">
    <name type="scientific">Streptomyces scabiei (strain 87.22)</name>
    <dbReference type="NCBI Taxonomy" id="680198"/>
    <lineage>
        <taxon>Bacteria</taxon>
        <taxon>Bacillati</taxon>
        <taxon>Actinomycetota</taxon>
        <taxon>Actinomycetes</taxon>
        <taxon>Kitasatosporales</taxon>
        <taxon>Streptomycetaceae</taxon>
        <taxon>Streptomyces</taxon>
    </lineage>
</organism>
<proteinExistence type="predicted"/>
<name>C9YTG8_STRSW</name>
<dbReference type="HOGENOM" id="CLU_189258_0_0_11"/>
<accession>C9YTG8</accession>
<dbReference type="EMBL" id="FN554889">
    <property type="protein sequence ID" value="CBG72117.1"/>
    <property type="molecule type" value="Genomic_DNA"/>
</dbReference>
<reference evidence="2 3" key="1">
    <citation type="journal article" date="2010" name="Mol. Plant Microbe Interact.">
        <title>Streptomyces scabies 87-22 contains a coronafacic acid-like biosynthetic cluster that contributes to plant-microbe interactions.</title>
        <authorList>
            <person name="Bignell D.R."/>
            <person name="Seipke R.F."/>
            <person name="Huguet-Tapia J.C."/>
            <person name="Chambers A.H."/>
            <person name="Parry R.J."/>
            <person name="Loria R."/>
        </authorList>
    </citation>
    <scope>NUCLEOTIDE SEQUENCE [LARGE SCALE GENOMIC DNA]</scope>
    <source>
        <strain evidence="2 3">87.22</strain>
    </source>
</reference>
<feature type="region of interest" description="Disordered" evidence="1">
    <location>
        <begin position="26"/>
        <end position="52"/>
    </location>
</feature>